<reference evidence="4 5" key="1">
    <citation type="journal article" date="2015" name="Genome Announc.">
        <title>Expanding the biotechnology potential of lactobacilli through comparative genomics of 213 strains and associated genera.</title>
        <authorList>
            <person name="Sun Z."/>
            <person name="Harris H.M."/>
            <person name="McCann A."/>
            <person name="Guo C."/>
            <person name="Argimon S."/>
            <person name="Zhang W."/>
            <person name="Yang X."/>
            <person name="Jeffery I.B."/>
            <person name="Cooney J.C."/>
            <person name="Kagawa T.F."/>
            <person name="Liu W."/>
            <person name="Song Y."/>
            <person name="Salvetti E."/>
            <person name="Wrobel A."/>
            <person name="Rasinkangas P."/>
            <person name="Parkhill J."/>
            <person name="Rea M.C."/>
            <person name="O'Sullivan O."/>
            <person name="Ritari J."/>
            <person name="Douillard F.P."/>
            <person name="Paul Ross R."/>
            <person name="Yang R."/>
            <person name="Briner A.E."/>
            <person name="Felis G.E."/>
            <person name="de Vos W.M."/>
            <person name="Barrangou R."/>
            <person name="Klaenhammer T.R."/>
            <person name="Caufield P.W."/>
            <person name="Cui Y."/>
            <person name="Zhang H."/>
            <person name="O'Toole P.W."/>
        </authorList>
    </citation>
    <scope>NUCLEOTIDE SEQUENCE [LARGE SCALE GENOMIC DNA]</scope>
    <source>
        <strain evidence="4 5">DSM 15354</strain>
    </source>
</reference>
<dbReference type="RefSeq" id="WP_027824946.1">
    <property type="nucleotide sequence ID" value="NZ_AUEI01000007.1"/>
</dbReference>
<feature type="transmembrane region" description="Helical" evidence="2">
    <location>
        <begin position="110"/>
        <end position="132"/>
    </location>
</feature>
<feature type="transmembrane region" description="Helical" evidence="2">
    <location>
        <begin position="233"/>
        <end position="256"/>
    </location>
</feature>
<dbReference type="Pfam" id="PF02517">
    <property type="entry name" value="Rce1-like"/>
    <property type="match status" value="1"/>
</dbReference>
<keyword evidence="4" id="KW-0645">Protease</keyword>
<dbReference type="GO" id="GO:0080120">
    <property type="term" value="P:CAAX-box protein maturation"/>
    <property type="evidence" value="ECO:0007669"/>
    <property type="project" value="UniProtKB-ARBA"/>
</dbReference>
<evidence type="ECO:0000313" key="5">
    <source>
        <dbReference type="Proteomes" id="UP000051931"/>
    </source>
</evidence>
<name>A0A0R1S2G3_9LACO</name>
<evidence type="ECO:0000256" key="2">
    <source>
        <dbReference type="SAM" id="Phobius"/>
    </source>
</evidence>
<feature type="transmembrane region" description="Helical" evidence="2">
    <location>
        <begin position="144"/>
        <end position="162"/>
    </location>
</feature>
<keyword evidence="2" id="KW-0472">Membrane</keyword>
<sequence>MKKDTIKVVFINWGIVMASFTILAIGLMLIEEFLIEAHILPISYSWLLVLLRYVLAVYLLWIFNQKIVQVKLNFKFKLNKVSLPPYLIAVIYVVYNLTGAQIKLKTNDQITTFLFCLGPGIFEEIWFRGIIFKKLRKISHNNKLVMPILLSSFLFAAVHLLVPDYLDIGALTIQAVTAFVNGILFAVVYLVSNNLVLPIAMHFSANVLSFFGAGNPFLPKEISDWLFYQLNNWQYALLEVVVKLSLALLIWGLYYFEKRRKKELTY</sequence>
<comment type="caution">
    <text evidence="4">The sequence shown here is derived from an EMBL/GenBank/DDBJ whole genome shotgun (WGS) entry which is preliminary data.</text>
</comment>
<comment type="similarity">
    <text evidence="1">Belongs to the UPF0177 family.</text>
</comment>
<dbReference type="InterPro" id="IPR003675">
    <property type="entry name" value="Rce1/LyrA-like_dom"/>
</dbReference>
<keyword evidence="5" id="KW-1185">Reference proteome</keyword>
<keyword evidence="4" id="KW-0378">Hydrolase</keyword>
<keyword evidence="2" id="KW-1133">Transmembrane helix</keyword>
<evidence type="ECO:0000259" key="3">
    <source>
        <dbReference type="Pfam" id="PF02517"/>
    </source>
</evidence>
<feature type="domain" description="CAAX prenyl protease 2/Lysostaphin resistance protein A-like" evidence="3">
    <location>
        <begin position="111"/>
        <end position="207"/>
    </location>
</feature>
<evidence type="ECO:0000256" key="1">
    <source>
        <dbReference type="ARBA" id="ARBA00009067"/>
    </source>
</evidence>
<dbReference type="AlphaFoldDB" id="A0A0R1S2G3"/>
<gene>
    <name evidence="4" type="ORF">FC23_GL000895</name>
</gene>
<proteinExistence type="inferred from homology"/>
<feature type="transmembrane region" description="Helical" evidence="2">
    <location>
        <begin position="42"/>
        <end position="63"/>
    </location>
</feature>
<dbReference type="EMBL" id="AZFB01000004">
    <property type="protein sequence ID" value="KRL63325.1"/>
    <property type="molecule type" value="Genomic_DNA"/>
</dbReference>
<organism evidence="4 5">
    <name type="scientific">Lactobacillus psittaci DSM 15354</name>
    <dbReference type="NCBI Taxonomy" id="1122152"/>
    <lineage>
        <taxon>Bacteria</taxon>
        <taxon>Bacillati</taxon>
        <taxon>Bacillota</taxon>
        <taxon>Bacilli</taxon>
        <taxon>Lactobacillales</taxon>
        <taxon>Lactobacillaceae</taxon>
        <taxon>Lactobacillus</taxon>
    </lineage>
</organism>
<dbReference type="eggNOG" id="COG1266">
    <property type="taxonomic scope" value="Bacteria"/>
</dbReference>
<evidence type="ECO:0000313" key="4">
    <source>
        <dbReference type="EMBL" id="KRL63325.1"/>
    </source>
</evidence>
<dbReference type="GO" id="GO:0004175">
    <property type="term" value="F:endopeptidase activity"/>
    <property type="evidence" value="ECO:0007669"/>
    <property type="project" value="UniProtKB-ARBA"/>
</dbReference>
<feature type="transmembrane region" description="Helical" evidence="2">
    <location>
        <begin position="83"/>
        <end position="104"/>
    </location>
</feature>
<feature type="transmembrane region" description="Helical" evidence="2">
    <location>
        <begin position="195"/>
        <end position="213"/>
    </location>
</feature>
<dbReference type="GO" id="GO:0006508">
    <property type="term" value="P:proteolysis"/>
    <property type="evidence" value="ECO:0007669"/>
    <property type="project" value="UniProtKB-KW"/>
</dbReference>
<keyword evidence="2" id="KW-0812">Transmembrane</keyword>
<dbReference type="PATRIC" id="fig|1122152.4.peg.919"/>
<feature type="transmembrane region" description="Helical" evidence="2">
    <location>
        <begin position="9"/>
        <end position="30"/>
    </location>
</feature>
<dbReference type="STRING" id="1122152.GCA_000425905_00974"/>
<dbReference type="Proteomes" id="UP000051931">
    <property type="component" value="Unassembled WGS sequence"/>
</dbReference>
<dbReference type="InterPro" id="IPR052710">
    <property type="entry name" value="CAAX_protease"/>
</dbReference>
<feature type="transmembrane region" description="Helical" evidence="2">
    <location>
        <begin position="168"/>
        <end position="188"/>
    </location>
</feature>
<dbReference type="PANTHER" id="PTHR36435">
    <property type="entry name" value="SLR1288 PROTEIN"/>
    <property type="match status" value="1"/>
</dbReference>
<dbReference type="PANTHER" id="PTHR36435:SF1">
    <property type="entry name" value="CAAX AMINO TERMINAL PROTEASE FAMILY PROTEIN"/>
    <property type="match status" value="1"/>
</dbReference>
<protein>
    <submittedName>
        <fullName evidence="4">Caax amino protease</fullName>
    </submittedName>
</protein>
<accession>A0A0R1S2G3</accession>